<comment type="caution">
    <text evidence="1">The sequence shown here is derived from an EMBL/GenBank/DDBJ whole genome shotgun (WGS) entry which is preliminary data.</text>
</comment>
<name>A0A0J8Y0Q4_9GAMM</name>
<reference evidence="1 2" key="1">
    <citation type="submission" date="2018-01" db="EMBL/GenBank/DDBJ databases">
        <title>Whole genome sequencing of Histamine producing bacteria.</title>
        <authorList>
            <person name="Butler K."/>
        </authorList>
    </citation>
    <scope>NUCLEOTIDE SEQUENCE [LARGE SCALE GENOMIC DNA]</scope>
    <source>
        <strain evidence="1 2">DSM 24669</strain>
    </source>
</reference>
<evidence type="ECO:0000313" key="2">
    <source>
        <dbReference type="Proteomes" id="UP000240481"/>
    </source>
</evidence>
<organism evidence="1 2">
    <name type="scientific">Photobacterium swingsii</name>
    <dbReference type="NCBI Taxonomy" id="680026"/>
    <lineage>
        <taxon>Bacteria</taxon>
        <taxon>Pseudomonadati</taxon>
        <taxon>Pseudomonadota</taxon>
        <taxon>Gammaproteobacteria</taxon>
        <taxon>Vibrionales</taxon>
        <taxon>Vibrionaceae</taxon>
        <taxon>Photobacterium</taxon>
    </lineage>
</organism>
<gene>
    <name evidence="1" type="ORF">C9I94_12655</name>
</gene>
<dbReference type="AlphaFoldDB" id="A0A0J8Y0Q4"/>
<dbReference type="Proteomes" id="UP000240481">
    <property type="component" value="Unassembled WGS sequence"/>
</dbReference>
<evidence type="ECO:0000313" key="1">
    <source>
        <dbReference type="EMBL" id="PSW24179.1"/>
    </source>
</evidence>
<accession>A0A0J8Y0Q4</accession>
<dbReference type="PANTHER" id="PTHR38978:SF2">
    <property type="entry name" value="DUF2787 DOMAIN-CONTAINING PROTEIN"/>
    <property type="match status" value="1"/>
</dbReference>
<proteinExistence type="predicted"/>
<dbReference type="OrthoDB" id="5829974at2"/>
<dbReference type="EMBL" id="PYLZ01000006">
    <property type="protein sequence ID" value="PSW24179.1"/>
    <property type="molecule type" value="Genomic_DNA"/>
</dbReference>
<protein>
    <submittedName>
        <fullName evidence="1">DUF2787 domain-containing protein</fullName>
    </submittedName>
</protein>
<sequence>MNTVTSPCTYAPLSQVLQRYLEASVSLCAISEATERIALNFRHSAYLTKRAGPHPLEIHLFREHPNQAWQIATMTSFAFPYEDSEQLEVELYFNFNHQWFYQPDIKRCDLNQPQVIELFHSWQNALTNTFHQQSFDYFAATAIK</sequence>
<dbReference type="PANTHER" id="PTHR38978">
    <property type="entry name" value="DUF2787 DOMAIN-CONTAINING PROTEIN"/>
    <property type="match status" value="1"/>
</dbReference>
<dbReference type="Pfam" id="PF10980">
    <property type="entry name" value="DUF2787"/>
    <property type="match status" value="1"/>
</dbReference>
<dbReference type="RefSeq" id="WP_048898051.1">
    <property type="nucleotide sequence ID" value="NZ_AP024852.1"/>
</dbReference>
<dbReference type="Gene3D" id="3.10.450.430">
    <property type="entry name" value="Protein of unknown function DUF2787"/>
    <property type="match status" value="1"/>
</dbReference>
<dbReference type="InterPro" id="IPR021248">
    <property type="entry name" value="DUF2787"/>
</dbReference>
<keyword evidence="2" id="KW-1185">Reference proteome</keyword>
<dbReference type="STRING" id="680026.AB733_06625"/>